<dbReference type="EMBL" id="UGNP01000001">
    <property type="protein sequence ID" value="STX09649.1"/>
    <property type="molecule type" value="Genomic_DNA"/>
</dbReference>
<feature type="transmembrane region" description="Helical" evidence="1">
    <location>
        <begin position="34"/>
        <end position="51"/>
    </location>
</feature>
<dbReference type="AlphaFoldDB" id="A0A8B4QAA3"/>
<proteinExistence type="predicted"/>
<dbReference type="Proteomes" id="UP000254330">
    <property type="component" value="Unassembled WGS sequence"/>
</dbReference>
<name>A0A8B4QAA3_9BACL</name>
<keyword evidence="1" id="KW-0812">Transmembrane</keyword>
<protein>
    <submittedName>
        <fullName evidence="2">Uncharacterized protein</fullName>
    </submittedName>
</protein>
<gene>
    <name evidence="3" type="ORF">DFR61_16213</name>
    <name evidence="2" type="ORF">NCTC10597_01338</name>
</gene>
<comment type="caution">
    <text evidence="2">The sequence shown here is derived from an EMBL/GenBank/DDBJ whole genome shotgun (WGS) entry which is preliminary data.</text>
</comment>
<organism evidence="2 4">
    <name type="scientific">Kurthia zopfii</name>
    <dbReference type="NCBI Taxonomy" id="1650"/>
    <lineage>
        <taxon>Bacteria</taxon>
        <taxon>Bacillati</taxon>
        <taxon>Bacillota</taxon>
        <taxon>Bacilli</taxon>
        <taxon>Bacillales</taxon>
        <taxon>Caryophanaceae</taxon>
        <taxon>Kurthia</taxon>
    </lineage>
</organism>
<evidence type="ECO:0000256" key="1">
    <source>
        <dbReference type="SAM" id="Phobius"/>
    </source>
</evidence>
<dbReference type="Proteomes" id="UP000294641">
    <property type="component" value="Unassembled WGS sequence"/>
</dbReference>
<sequence>MNVDPNGEKSLTTKMKNSLKWFINVIFNDFIDNTLTNVVLILSGGGIGAWISRKAAKKGFTMLDRKIGKKTVKSFITGGLLSYVSGSWFSKVGDYISYWGSKLWKYESWFDRNWLGKKIDNGLRSARNYLIRKI</sequence>
<keyword evidence="5" id="KW-1185">Reference proteome</keyword>
<keyword evidence="1" id="KW-1133">Transmembrane helix</keyword>
<accession>A0A8B4QAA3</accession>
<dbReference type="EMBL" id="SNZG01000062">
    <property type="protein sequence ID" value="TDR32621.1"/>
    <property type="molecule type" value="Genomic_DNA"/>
</dbReference>
<evidence type="ECO:0000313" key="4">
    <source>
        <dbReference type="Proteomes" id="UP000254330"/>
    </source>
</evidence>
<evidence type="ECO:0000313" key="2">
    <source>
        <dbReference type="EMBL" id="STX09649.1"/>
    </source>
</evidence>
<reference evidence="2 4" key="1">
    <citation type="submission" date="2018-06" db="EMBL/GenBank/DDBJ databases">
        <authorList>
            <consortium name="Pathogen Informatics"/>
            <person name="Doyle S."/>
        </authorList>
    </citation>
    <scope>NUCLEOTIDE SEQUENCE [LARGE SCALE GENOMIC DNA]</scope>
    <source>
        <strain evidence="2 4">NCTC10597</strain>
    </source>
</reference>
<reference evidence="3 5" key="2">
    <citation type="submission" date="2019-03" db="EMBL/GenBank/DDBJ databases">
        <title>Genomic Encyclopedia of Type Strains, Phase IV (KMG-IV): sequencing the most valuable type-strain genomes for metagenomic binning, comparative biology and taxonomic classification.</title>
        <authorList>
            <person name="Goeker M."/>
        </authorList>
    </citation>
    <scope>NUCLEOTIDE SEQUENCE [LARGE SCALE GENOMIC DNA]</scope>
    <source>
        <strain evidence="3 5">DSM 20580</strain>
    </source>
</reference>
<evidence type="ECO:0000313" key="5">
    <source>
        <dbReference type="Proteomes" id="UP000294641"/>
    </source>
</evidence>
<evidence type="ECO:0000313" key="3">
    <source>
        <dbReference type="EMBL" id="TDR32621.1"/>
    </source>
</evidence>
<keyword evidence="1" id="KW-0472">Membrane</keyword>